<gene>
    <name evidence="1" type="ORF">ABS362_15555</name>
</gene>
<sequence length="337" mass="39208">MEDLKHVKITTKRTSESVYKRKDLPVLAVDVAGKKIIYDTLDGYRFDHDLDINDNLALLDSVLDQCDFYFKRSYSHEYSLKLKNKNVYPLGLNYKVYNTLYKDILEYRFGSKSSIKALISYNRHLAKVFNIEFYKDICHENLSMLPLIRSNYSYEGSMLFLTRVWDPYELSLPRDLIEERKLLNESRADVIRKFKKRFGKSFIGGFFDDQYSRMHFPDLVIPKKFTSKSNYLNLMKSASICIATTGLHGSIGWKLGEYVACSKVVLSEPLEFVVGDGFLEGKNYISCTNNEMLNAAEKLLNQPDKMKEMMFANKAYYEKYLRPDNLILRTLQVAGVL</sequence>
<proteinExistence type="predicted"/>
<dbReference type="EMBL" id="JBEOKT010000016">
    <property type="protein sequence ID" value="MER2998970.1"/>
    <property type="molecule type" value="Genomic_DNA"/>
</dbReference>
<evidence type="ECO:0000313" key="1">
    <source>
        <dbReference type="EMBL" id="MER2998970.1"/>
    </source>
</evidence>
<name>A0ABV1RX76_9BACT</name>
<dbReference type="Proteomes" id="UP001476807">
    <property type="component" value="Unassembled WGS sequence"/>
</dbReference>
<protein>
    <recommendedName>
        <fullName evidence="3">Glycosyltransferase family 1 protein</fullName>
    </recommendedName>
</protein>
<evidence type="ECO:0008006" key="3">
    <source>
        <dbReference type="Google" id="ProtNLM"/>
    </source>
</evidence>
<organism evidence="1 2">
    <name type="scientific">Pontibacter populi</name>
    <dbReference type="NCBI Taxonomy" id="890055"/>
    <lineage>
        <taxon>Bacteria</taxon>
        <taxon>Pseudomonadati</taxon>
        <taxon>Bacteroidota</taxon>
        <taxon>Cytophagia</taxon>
        <taxon>Cytophagales</taxon>
        <taxon>Hymenobacteraceae</taxon>
        <taxon>Pontibacter</taxon>
    </lineage>
</organism>
<dbReference type="RefSeq" id="WP_350413497.1">
    <property type="nucleotide sequence ID" value="NZ_JBEOKT010000016.1"/>
</dbReference>
<evidence type="ECO:0000313" key="2">
    <source>
        <dbReference type="Proteomes" id="UP001476807"/>
    </source>
</evidence>
<comment type="caution">
    <text evidence="1">The sequence shown here is derived from an EMBL/GenBank/DDBJ whole genome shotgun (WGS) entry which is preliminary data.</text>
</comment>
<keyword evidence="2" id="KW-1185">Reference proteome</keyword>
<reference evidence="1 2" key="1">
    <citation type="submission" date="2024-06" db="EMBL/GenBank/DDBJ databases">
        <title>Pontibacter populi HYL7-15.</title>
        <authorList>
            <person name="Kim M.K."/>
        </authorList>
    </citation>
    <scope>NUCLEOTIDE SEQUENCE [LARGE SCALE GENOMIC DNA]</scope>
    <source>
        <strain evidence="1 2">HYL7-15</strain>
    </source>
</reference>
<accession>A0ABV1RX76</accession>